<dbReference type="CDD" id="cd00553">
    <property type="entry name" value="NAD_synthase"/>
    <property type="match status" value="1"/>
</dbReference>
<evidence type="ECO:0000256" key="8">
    <source>
        <dbReference type="HAMAP-Rule" id="MF_00193"/>
    </source>
</evidence>
<dbReference type="GO" id="GO:0003952">
    <property type="term" value="F:NAD+ synthase (glutamine-hydrolyzing) activity"/>
    <property type="evidence" value="ECO:0007669"/>
    <property type="project" value="InterPro"/>
</dbReference>
<feature type="binding site" evidence="8">
    <location>
        <position position="161"/>
    </location>
    <ligand>
        <name>ATP</name>
        <dbReference type="ChEBI" id="CHEBI:30616"/>
    </ligand>
</feature>
<dbReference type="GO" id="GO:0005737">
    <property type="term" value="C:cytoplasm"/>
    <property type="evidence" value="ECO:0007669"/>
    <property type="project" value="InterPro"/>
</dbReference>
<feature type="binding site" evidence="8">
    <location>
        <position position="137"/>
    </location>
    <ligand>
        <name>Mg(2+)</name>
        <dbReference type="ChEBI" id="CHEBI:18420"/>
    </ligand>
</feature>
<comment type="similarity">
    <text evidence="1 8 9">Belongs to the NAD synthetase family.</text>
</comment>
<dbReference type="Pfam" id="PF02540">
    <property type="entry name" value="NAD_synthase"/>
    <property type="match status" value="1"/>
</dbReference>
<evidence type="ECO:0000256" key="7">
    <source>
        <dbReference type="ARBA" id="ARBA00023027"/>
    </source>
</evidence>
<dbReference type="GO" id="GO:0046872">
    <property type="term" value="F:metal ion binding"/>
    <property type="evidence" value="ECO:0007669"/>
    <property type="project" value="UniProtKB-KW"/>
</dbReference>
<feature type="binding site" evidence="8">
    <location>
        <position position="35"/>
    </location>
    <ligand>
        <name>Mg(2+)</name>
        <dbReference type="ChEBI" id="CHEBI:18420"/>
    </ligand>
</feature>
<feature type="binding site" evidence="8">
    <location>
        <position position="152"/>
    </location>
    <ligand>
        <name>deamido-NAD(+)</name>
        <dbReference type="ChEBI" id="CHEBI:58437"/>
        <note>ligand shared between two neighboring subunits</note>
    </ligand>
</feature>
<evidence type="ECO:0000256" key="5">
    <source>
        <dbReference type="ARBA" id="ARBA00022840"/>
    </source>
</evidence>
<name>A0AAF0D332_ODILC</name>
<comment type="pathway">
    <text evidence="8">Cofactor biosynthesis; NAD(+) biosynthesis; NAD(+) from deamido-NAD(+) (ammonia route): step 1/1.</text>
</comment>
<dbReference type="InterPro" id="IPR003694">
    <property type="entry name" value="NAD_synthase"/>
</dbReference>
<comment type="catalytic activity">
    <reaction evidence="8 10">
        <text>deamido-NAD(+) + NH4(+) + ATP = AMP + diphosphate + NAD(+) + H(+)</text>
        <dbReference type="Rhea" id="RHEA:21188"/>
        <dbReference type="ChEBI" id="CHEBI:15378"/>
        <dbReference type="ChEBI" id="CHEBI:28938"/>
        <dbReference type="ChEBI" id="CHEBI:30616"/>
        <dbReference type="ChEBI" id="CHEBI:33019"/>
        <dbReference type="ChEBI" id="CHEBI:57540"/>
        <dbReference type="ChEBI" id="CHEBI:58437"/>
        <dbReference type="ChEBI" id="CHEBI:456215"/>
        <dbReference type="EC" id="6.3.1.5"/>
    </reaction>
</comment>
<accession>A0AAF0D332</accession>
<feature type="binding site" evidence="8">
    <location>
        <position position="183"/>
    </location>
    <ligand>
        <name>ATP</name>
        <dbReference type="ChEBI" id="CHEBI:30616"/>
    </ligand>
</feature>
<keyword evidence="6 8" id="KW-0460">Magnesium</keyword>
<gene>
    <name evidence="8 12" type="primary">nadE</name>
    <name evidence="12" type="ORF">OdinLCB4_002290</name>
</gene>
<evidence type="ECO:0000256" key="4">
    <source>
        <dbReference type="ARBA" id="ARBA00022741"/>
    </source>
</evidence>
<dbReference type="GO" id="GO:0005524">
    <property type="term" value="F:ATP binding"/>
    <property type="evidence" value="ECO:0007669"/>
    <property type="project" value="UniProtKB-UniRule"/>
</dbReference>
<dbReference type="KEGG" id="oyw:OdinLCB4_002290"/>
<dbReference type="PANTHER" id="PTHR23090:SF9">
    <property type="entry name" value="GLUTAMINE-DEPENDENT NAD(+) SYNTHETASE"/>
    <property type="match status" value="1"/>
</dbReference>
<reference evidence="12" key="2">
    <citation type="journal article" date="2022" name="Nat. Microbiol.">
        <title>A closed Candidatus Odinarchaeum chromosome exposes Asgard archaeal viruses.</title>
        <authorList>
            <person name="Tamarit D."/>
            <person name="Caceres E.F."/>
            <person name="Krupovic M."/>
            <person name="Nijland R."/>
            <person name="Eme L."/>
            <person name="Robinson N.P."/>
            <person name="Ettema T.J.G."/>
        </authorList>
    </citation>
    <scope>NUCLEOTIDE SEQUENCE</scope>
    <source>
        <strain evidence="12">LCB_4</strain>
    </source>
</reference>
<reference evidence="12" key="1">
    <citation type="journal article" date="2017" name="Nature">
        <title>Asgard archaea illuminate the origin of eukaryotic cellular complexity.</title>
        <authorList>
            <person name="Zaremba-Niedzwiedzka K."/>
            <person name="Caceres E.F."/>
            <person name="Saw J.H."/>
            <person name="Backstrom D."/>
            <person name="Juzokaite L."/>
            <person name="Vancaester E."/>
            <person name="Seitz K.W."/>
            <person name="Anantharaman K."/>
            <person name="Starnawski P."/>
            <person name="Kjeldsen K.U."/>
            <person name="Scott M.B."/>
            <person name="Nunoura T."/>
            <person name="Banfield J.F."/>
            <person name="Schramm A."/>
            <person name="Baker B.J."/>
            <person name="Spang A."/>
            <person name="Ettema T.J.G."/>
        </authorList>
    </citation>
    <scope>NUCLEOTIDE SEQUENCE</scope>
    <source>
        <strain evidence="12">LCB_4</strain>
    </source>
</reference>
<protein>
    <recommendedName>
        <fullName evidence="8 10">NH(3)-dependent NAD(+) synthetase</fullName>
        <ecNumber evidence="8 10">6.3.1.5</ecNumber>
    </recommendedName>
</protein>
<dbReference type="Gene3D" id="3.40.50.620">
    <property type="entry name" value="HUPs"/>
    <property type="match status" value="1"/>
</dbReference>
<keyword evidence="4 8" id="KW-0547">Nucleotide-binding</keyword>
<dbReference type="InterPro" id="IPR022926">
    <property type="entry name" value="NH(3)-dep_NAD(+)_synth"/>
</dbReference>
<feature type="domain" description="NAD/GMP synthase" evidence="11">
    <location>
        <begin position="7"/>
        <end position="236"/>
    </location>
</feature>
<dbReference type="EC" id="6.3.1.5" evidence="8 10"/>
<evidence type="ECO:0000256" key="10">
    <source>
        <dbReference type="RuleBase" id="RU003812"/>
    </source>
</evidence>
<proteinExistence type="inferred from homology"/>
<dbReference type="GO" id="GO:0009435">
    <property type="term" value="P:NAD+ biosynthetic process"/>
    <property type="evidence" value="ECO:0007669"/>
    <property type="project" value="UniProtKB-UniRule"/>
</dbReference>
<keyword evidence="5 8" id="KW-0067">ATP-binding</keyword>
<dbReference type="GO" id="GO:0004359">
    <property type="term" value="F:glutaminase activity"/>
    <property type="evidence" value="ECO:0007669"/>
    <property type="project" value="InterPro"/>
</dbReference>
<evidence type="ECO:0000256" key="3">
    <source>
        <dbReference type="ARBA" id="ARBA00022723"/>
    </source>
</evidence>
<feature type="binding site" evidence="8">
    <location>
        <position position="132"/>
    </location>
    <ligand>
        <name>ATP</name>
        <dbReference type="ChEBI" id="CHEBI:30616"/>
    </ligand>
</feature>
<evidence type="ECO:0000256" key="9">
    <source>
        <dbReference type="RuleBase" id="RU003811"/>
    </source>
</evidence>
<dbReference type="NCBIfam" id="TIGR00552">
    <property type="entry name" value="nadE"/>
    <property type="match status" value="1"/>
</dbReference>
<feature type="binding site" description="in other chain" evidence="8">
    <location>
        <position position="145"/>
    </location>
    <ligand>
        <name>deamido-NAD(+)</name>
        <dbReference type="ChEBI" id="CHEBI:58437"/>
        <note>ligand shared between two neighboring subunits</note>
    </ligand>
</feature>
<dbReference type="SUPFAM" id="SSF52402">
    <property type="entry name" value="Adenine nucleotide alpha hydrolases-like"/>
    <property type="match status" value="1"/>
</dbReference>
<sequence length="242" mass="27353">MNEDEIIAKIVNWLIKQIEKTGMKGFTLGLSGGLDSAVTAALCKRTGYHTLGLIMPCHSPPETVENALKFAEKISLDYKIIDLTELYDRLLQLYKTHLQPTNLNAEANIKPRLRMTTLYYVANNLSFLVVGTGNYTELKLGYFTKYGDGGVDLLPLGDLVKGEVRRIARVLEIPKEIINRAPSADLYEGQTDEGELGVKYEILDRIVRGDFYNIPVETVDKIMNRIKNNTHKRRMPPICKIH</sequence>
<evidence type="ECO:0000256" key="6">
    <source>
        <dbReference type="ARBA" id="ARBA00022842"/>
    </source>
</evidence>
<evidence type="ECO:0000256" key="2">
    <source>
        <dbReference type="ARBA" id="ARBA00022598"/>
    </source>
</evidence>
<evidence type="ECO:0000256" key="1">
    <source>
        <dbReference type="ARBA" id="ARBA00005859"/>
    </source>
</evidence>
<keyword evidence="2 8" id="KW-0436">Ligase</keyword>
<dbReference type="InterPro" id="IPR022310">
    <property type="entry name" value="NAD/GMP_synthase"/>
</dbReference>
<feature type="binding site" description="in other chain" evidence="8">
    <location>
        <begin position="231"/>
        <end position="232"/>
    </location>
    <ligand>
        <name>deamido-NAD(+)</name>
        <dbReference type="ChEBI" id="CHEBI:58437"/>
        <note>ligand shared between two neighboring subunits</note>
    </ligand>
</feature>
<evidence type="ECO:0000313" key="13">
    <source>
        <dbReference type="Proteomes" id="UP000186851"/>
    </source>
</evidence>
<comment type="subunit">
    <text evidence="8">Homodimer.</text>
</comment>
<organism evidence="12 13">
    <name type="scientific">Odinarchaeota yellowstonii (strain LCB_4)</name>
    <dbReference type="NCBI Taxonomy" id="1841599"/>
    <lineage>
        <taxon>Archaea</taxon>
        <taxon>Promethearchaeati</taxon>
        <taxon>Candidatus Odinarchaeota</taxon>
        <taxon>Candidatus Odinarchaeia</taxon>
        <taxon>Candidatus Odinarchaeales</taxon>
        <taxon>Candidatus Odinarchaeaceae</taxon>
        <taxon>Candidatus Odinarchaeum</taxon>
    </lineage>
</organism>
<feature type="binding site" description="in other chain" evidence="8">
    <location>
        <position position="112"/>
    </location>
    <ligand>
        <name>deamido-NAD(+)</name>
        <dbReference type="ChEBI" id="CHEBI:58437"/>
        <note>ligand shared between two neighboring subunits</note>
    </ligand>
</feature>
<feature type="binding site" evidence="8">
    <location>
        <begin position="29"/>
        <end position="36"/>
    </location>
    <ligand>
        <name>ATP</name>
        <dbReference type="ChEBI" id="CHEBI:30616"/>
    </ligand>
</feature>
<dbReference type="EMBL" id="CP091871">
    <property type="protein sequence ID" value="WEU40771.1"/>
    <property type="molecule type" value="Genomic_DNA"/>
</dbReference>
<dbReference type="GO" id="GO:0008795">
    <property type="term" value="F:NAD+ synthase activity"/>
    <property type="evidence" value="ECO:0007669"/>
    <property type="project" value="UniProtKB-UniRule"/>
</dbReference>
<dbReference type="AlphaFoldDB" id="A0AAF0D332"/>
<evidence type="ECO:0000259" key="11">
    <source>
        <dbReference type="Pfam" id="PF02540"/>
    </source>
</evidence>
<keyword evidence="3 8" id="KW-0479">Metal-binding</keyword>
<dbReference type="HAMAP" id="MF_00193">
    <property type="entry name" value="NadE_ammonia_dep"/>
    <property type="match status" value="1"/>
</dbReference>
<dbReference type="PANTHER" id="PTHR23090">
    <property type="entry name" value="NH 3 /GLUTAMINE-DEPENDENT NAD + SYNTHETASE"/>
    <property type="match status" value="1"/>
</dbReference>
<dbReference type="Proteomes" id="UP000186851">
    <property type="component" value="Chromosome"/>
</dbReference>
<dbReference type="InterPro" id="IPR014729">
    <property type="entry name" value="Rossmann-like_a/b/a_fold"/>
</dbReference>
<comment type="function">
    <text evidence="8">Catalyzes the ATP-dependent amidation of deamido-NAD to form NAD. Uses ammonia as a nitrogen source.</text>
</comment>
<evidence type="ECO:0000313" key="12">
    <source>
        <dbReference type="EMBL" id="WEU40771.1"/>
    </source>
</evidence>
<keyword evidence="7 8" id="KW-0520">NAD</keyword>